<dbReference type="AlphaFoldDB" id="A0A9Q1J6X9"/>
<dbReference type="InterPro" id="IPR028184">
    <property type="entry name" value="VGLL4"/>
</dbReference>
<accession>A0A9Q1J6X9</accession>
<dbReference type="GO" id="GO:0045892">
    <property type="term" value="P:negative regulation of DNA-templated transcription"/>
    <property type="evidence" value="ECO:0007669"/>
    <property type="project" value="TreeGrafter"/>
</dbReference>
<dbReference type="Proteomes" id="UP001152622">
    <property type="component" value="Chromosome 3"/>
</dbReference>
<keyword evidence="3" id="KW-1185">Reference proteome</keyword>
<evidence type="ECO:0000313" key="2">
    <source>
        <dbReference type="EMBL" id="KAJ8369571.1"/>
    </source>
</evidence>
<name>A0A9Q1J6X9_SYNKA</name>
<evidence type="ECO:0000256" key="1">
    <source>
        <dbReference type="SAM" id="MobiDB-lite"/>
    </source>
</evidence>
<dbReference type="Pfam" id="PF15245">
    <property type="entry name" value="VGLL4"/>
    <property type="match status" value="1"/>
</dbReference>
<protein>
    <submittedName>
        <fullName evidence="2">Uncharacterized protein</fullName>
    </submittedName>
</protein>
<reference evidence="2" key="1">
    <citation type="journal article" date="2023" name="Science">
        <title>Genome structures resolve the early diversification of teleost fishes.</title>
        <authorList>
            <person name="Parey E."/>
            <person name="Louis A."/>
            <person name="Montfort J."/>
            <person name="Bouchez O."/>
            <person name="Roques C."/>
            <person name="Iampietro C."/>
            <person name="Lluch J."/>
            <person name="Castinel A."/>
            <person name="Donnadieu C."/>
            <person name="Desvignes T."/>
            <person name="Floi Bucao C."/>
            <person name="Jouanno E."/>
            <person name="Wen M."/>
            <person name="Mejri S."/>
            <person name="Dirks R."/>
            <person name="Jansen H."/>
            <person name="Henkel C."/>
            <person name="Chen W.J."/>
            <person name="Zahm M."/>
            <person name="Cabau C."/>
            <person name="Klopp C."/>
            <person name="Thompson A.W."/>
            <person name="Robinson-Rechavi M."/>
            <person name="Braasch I."/>
            <person name="Lecointre G."/>
            <person name="Bobe J."/>
            <person name="Postlethwait J.H."/>
            <person name="Berthelot C."/>
            <person name="Roest Crollius H."/>
            <person name="Guiguen Y."/>
        </authorList>
    </citation>
    <scope>NUCLEOTIDE SEQUENCE</scope>
    <source>
        <strain evidence="2">WJC10195</strain>
    </source>
</reference>
<gene>
    <name evidence="2" type="ORF">SKAU_G00095990</name>
</gene>
<evidence type="ECO:0000313" key="3">
    <source>
        <dbReference type="Proteomes" id="UP001152622"/>
    </source>
</evidence>
<dbReference type="GO" id="GO:0001223">
    <property type="term" value="F:transcription coactivator binding"/>
    <property type="evidence" value="ECO:0007669"/>
    <property type="project" value="TreeGrafter"/>
</dbReference>
<dbReference type="PANTHER" id="PTHR17604:SF4">
    <property type="entry name" value="VESTIGIAL-LIKE 4 LIKE"/>
    <property type="match status" value="1"/>
</dbReference>
<proteinExistence type="predicted"/>
<feature type="compositionally biased region" description="Low complexity" evidence="1">
    <location>
        <begin position="135"/>
        <end position="151"/>
    </location>
</feature>
<dbReference type="EMBL" id="JAINUF010000003">
    <property type="protein sequence ID" value="KAJ8369571.1"/>
    <property type="molecule type" value="Genomic_DNA"/>
</dbReference>
<feature type="region of interest" description="Disordered" evidence="1">
    <location>
        <begin position="135"/>
        <end position="183"/>
    </location>
</feature>
<dbReference type="OrthoDB" id="10040691at2759"/>
<organism evidence="2 3">
    <name type="scientific">Synaphobranchus kaupii</name>
    <name type="common">Kaup's arrowtooth eel</name>
    <dbReference type="NCBI Taxonomy" id="118154"/>
    <lineage>
        <taxon>Eukaryota</taxon>
        <taxon>Metazoa</taxon>
        <taxon>Chordata</taxon>
        <taxon>Craniata</taxon>
        <taxon>Vertebrata</taxon>
        <taxon>Euteleostomi</taxon>
        <taxon>Actinopterygii</taxon>
        <taxon>Neopterygii</taxon>
        <taxon>Teleostei</taxon>
        <taxon>Anguilliformes</taxon>
        <taxon>Synaphobranchidae</taxon>
        <taxon>Synaphobranchus</taxon>
    </lineage>
</organism>
<dbReference type="PANTHER" id="PTHR17604">
    <property type="entry name" value="TRANSCRIPTION COFACTOR VESTIGIAL-LIKE PROTEIN 4"/>
    <property type="match status" value="1"/>
</dbReference>
<comment type="caution">
    <text evidence="2">The sequence shown here is derived from an EMBL/GenBank/DDBJ whole genome shotgun (WGS) entry which is preliminary data.</text>
</comment>
<feature type="non-terminal residue" evidence="2">
    <location>
        <position position="243"/>
    </location>
</feature>
<sequence>QRNQTFNLDQNYFNYRCFQSNLLITLEQGIILSFLQVCRNIKMAVTNFHYITRMSSGFKVYILEGQPNMRTEDRYRHMTNEKARISPVYPIKRKHSPDRLITTDDRCGKPRRPPLTLTSRQRVFRNLACSIQRLSSLSPNRSPNSPLTPSSAVTTSTWSPNPSPDRPISPTLSPVYSTPPMDEPLALIKKPRRDQDGPNAKAQNVTCSPIQVRPSVITRISSRTCPPPAILQPPCPCGVASGL</sequence>